<evidence type="ECO:0000256" key="1">
    <source>
        <dbReference type="ARBA" id="ARBA00004123"/>
    </source>
</evidence>
<evidence type="ECO:0000256" key="2">
    <source>
        <dbReference type="PROSITE-ProRule" id="PRU00108"/>
    </source>
</evidence>
<keyword evidence="2 3" id="KW-0539">Nucleus</keyword>
<dbReference type="PANTHER" id="PTHR15116:SF16">
    <property type="entry name" value="DEFECTIVE PROVENTRICULUS, ISOFORM A"/>
    <property type="match status" value="1"/>
</dbReference>
<evidence type="ECO:0000259" key="4">
    <source>
        <dbReference type="PROSITE" id="PS50071"/>
    </source>
</evidence>
<dbReference type="GO" id="GO:0006338">
    <property type="term" value="P:chromatin remodeling"/>
    <property type="evidence" value="ECO:0007669"/>
    <property type="project" value="InterPro"/>
</dbReference>
<reference evidence="6" key="1">
    <citation type="submission" date="2017-02" db="UniProtKB">
        <authorList>
            <consortium name="WormBaseParasite"/>
        </authorList>
    </citation>
    <scope>IDENTIFICATION</scope>
</reference>
<dbReference type="InterPro" id="IPR009057">
    <property type="entry name" value="Homeodomain-like_sf"/>
</dbReference>
<evidence type="ECO:0000256" key="3">
    <source>
        <dbReference type="RuleBase" id="RU000682"/>
    </source>
</evidence>
<accession>A0A0N5B4P4</accession>
<feature type="domain" description="Homeobox" evidence="4">
    <location>
        <begin position="91"/>
        <end position="161"/>
    </location>
</feature>
<dbReference type="InterPro" id="IPR039673">
    <property type="entry name" value="SATB1/SATB2"/>
</dbReference>
<keyword evidence="2 3" id="KW-0371">Homeobox</keyword>
<sequence>MVKIVLGEPFTVKIITFRNREELERFCHRTAPNSFLECPPIIMITNSGINIITIPNSQIIPLQINNNHHQMESKENEDPGYRRTPSIHSIRHPRYRIRFHPSKETPILERWYQQNNHPTNLDYELYAYQLNVLSNRNKNCQVSADNIRTWFQNRRKSKRSGMISMKNS</sequence>
<organism evidence="5 6">
    <name type="scientific">Strongyloides papillosus</name>
    <name type="common">Intestinal threadworm</name>
    <dbReference type="NCBI Taxonomy" id="174720"/>
    <lineage>
        <taxon>Eukaryota</taxon>
        <taxon>Metazoa</taxon>
        <taxon>Ecdysozoa</taxon>
        <taxon>Nematoda</taxon>
        <taxon>Chromadorea</taxon>
        <taxon>Rhabditida</taxon>
        <taxon>Tylenchina</taxon>
        <taxon>Panagrolaimomorpha</taxon>
        <taxon>Strongyloidoidea</taxon>
        <taxon>Strongyloididae</taxon>
        <taxon>Strongyloides</taxon>
    </lineage>
</organism>
<keyword evidence="2 3" id="KW-0238">DNA-binding</keyword>
<dbReference type="InterPro" id="IPR001356">
    <property type="entry name" value="HD"/>
</dbReference>
<dbReference type="SMART" id="SM00389">
    <property type="entry name" value="HOX"/>
    <property type="match status" value="1"/>
</dbReference>
<dbReference type="AlphaFoldDB" id="A0A0N5B4P4"/>
<dbReference type="CDD" id="cd00086">
    <property type="entry name" value="homeodomain"/>
    <property type="match status" value="1"/>
</dbReference>
<dbReference type="PROSITE" id="PS50071">
    <property type="entry name" value="HOMEOBOX_2"/>
    <property type="match status" value="1"/>
</dbReference>
<keyword evidence="5" id="KW-1185">Reference proteome</keyword>
<comment type="subcellular location">
    <subcellularLocation>
        <location evidence="1 2 3">Nucleus</location>
    </subcellularLocation>
</comment>
<dbReference type="GO" id="GO:0000981">
    <property type="term" value="F:DNA-binding transcription factor activity, RNA polymerase II-specific"/>
    <property type="evidence" value="ECO:0007669"/>
    <property type="project" value="TreeGrafter"/>
</dbReference>
<evidence type="ECO:0000313" key="5">
    <source>
        <dbReference type="Proteomes" id="UP000046392"/>
    </source>
</evidence>
<dbReference type="PANTHER" id="PTHR15116">
    <property type="entry name" value="DNA-BINDING PROTEIN SATB FAMILY MEMBER"/>
    <property type="match status" value="1"/>
</dbReference>
<dbReference type="Pfam" id="PF00046">
    <property type="entry name" value="Homeodomain"/>
    <property type="match status" value="1"/>
</dbReference>
<feature type="DNA-binding region" description="Homeobox" evidence="2">
    <location>
        <begin position="93"/>
        <end position="162"/>
    </location>
</feature>
<dbReference type="GO" id="GO:0005634">
    <property type="term" value="C:nucleus"/>
    <property type="evidence" value="ECO:0007669"/>
    <property type="project" value="UniProtKB-SubCell"/>
</dbReference>
<dbReference type="WBParaSite" id="SPAL_0000104500.1">
    <property type="protein sequence ID" value="SPAL_0000104500.1"/>
    <property type="gene ID" value="SPAL_0000104500"/>
</dbReference>
<evidence type="ECO:0000313" key="6">
    <source>
        <dbReference type="WBParaSite" id="SPAL_0000104500.1"/>
    </source>
</evidence>
<dbReference type="Proteomes" id="UP000046392">
    <property type="component" value="Unplaced"/>
</dbReference>
<dbReference type="GO" id="GO:0000978">
    <property type="term" value="F:RNA polymerase II cis-regulatory region sequence-specific DNA binding"/>
    <property type="evidence" value="ECO:0007669"/>
    <property type="project" value="TreeGrafter"/>
</dbReference>
<dbReference type="SUPFAM" id="SSF46689">
    <property type="entry name" value="Homeodomain-like"/>
    <property type="match status" value="1"/>
</dbReference>
<proteinExistence type="predicted"/>
<dbReference type="STRING" id="174720.A0A0N5B4P4"/>
<protein>
    <submittedName>
        <fullName evidence="6">Homeobox domain-containing protein</fullName>
    </submittedName>
</protein>
<dbReference type="Gene3D" id="1.10.10.60">
    <property type="entry name" value="Homeodomain-like"/>
    <property type="match status" value="1"/>
</dbReference>
<name>A0A0N5B4P4_STREA</name>